<sequence>MAEEQYEGLETEQDQLTNETITNDQEEADLVNDSLDVAPDAGVQELDPDPLMDNEMIAEDDE</sequence>
<reference evidence="2 3" key="1">
    <citation type="submission" date="2019-01" db="EMBL/GenBank/DDBJ databases">
        <title>Draft genome sequences of the type strains of six Macrococcus species.</title>
        <authorList>
            <person name="Mazhar S."/>
            <person name="Altermann E."/>
            <person name="Hill C."/>
            <person name="Mcauliffe O."/>
        </authorList>
    </citation>
    <scope>NUCLEOTIDE SEQUENCE [LARGE SCALE GENOMIC DNA]</scope>
    <source>
        <strain evidence="2 3">CCM4815</strain>
    </source>
</reference>
<name>A0A4R6BVB2_9STAP</name>
<evidence type="ECO:0000313" key="2">
    <source>
        <dbReference type="EMBL" id="TDM11944.1"/>
    </source>
</evidence>
<accession>A0A4R6BVB2</accession>
<dbReference type="OrthoDB" id="2418354at2"/>
<gene>
    <name evidence="2" type="ORF">ERX29_04955</name>
</gene>
<proteinExistence type="predicted"/>
<feature type="compositionally biased region" description="Polar residues" evidence="1">
    <location>
        <begin position="14"/>
        <end position="23"/>
    </location>
</feature>
<keyword evidence="3" id="KW-1185">Reference proteome</keyword>
<comment type="caution">
    <text evidence="2">The sequence shown here is derived from an EMBL/GenBank/DDBJ whole genome shotgun (WGS) entry which is preliminary data.</text>
</comment>
<feature type="compositionally biased region" description="Acidic residues" evidence="1">
    <location>
        <begin position="46"/>
        <end position="62"/>
    </location>
</feature>
<feature type="region of interest" description="Disordered" evidence="1">
    <location>
        <begin position="42"/>
        <end position="62"/>
    </location>
</feature>
<protein>
    <submittedName>
        <fullName evidence="2">Uncharacterized protein</fullName>
    </submittedName>
</protein>
<evidence type="ECO:0000256" key="1">
    <source>
        <dbReference type="SAM" id="MobiDB-lite"/>
    </source>
</evidence>
<dbReference type="EMBL" id="SCWB01000007">
    <property type="protein sequence ID" value="TDM11944.1"/>
    <property type="molecule type" value="Genomic_DNA"/>
</dbReference>
<dbReference type="Proteomes" id="UP000294802">
    <property type="component" value="Unassembled WGS sequence"/>
</dbReference>
<evidence type="ECO:0000313" key="3">
    <source>
        <dbReference type="Proteomes" id="UP000294802"/>
    </source>
</evidence>
<feature type="compositionally biased region" description="Acidic residues" evidence="1">
    <location>
        <begin position="1"/>
        <end position="13"/>
    </location>
</feature>
<organism evidence="2 3">
    <name type="scientific">Macrococcus lamae</name>
    <dbReference type="NCBI Taxonomy" id="198484"/>
    <lineage>
        <taxon>Bacteria</taxon>
        <taxon>Bacillati</taxon>
        <taxon>Bacillota</taxon>
        <taxon>Bacilli</taxon>
        <taxon>Bacillales</taxon>
        <taxon>Staphylococcaceae</taxon>
        <taxon>Macrococcus</taxon>
    </lineage>
</organism>
<dbReference type="RefSeq" id="WP_133443594.1">
    <property type="nucleotide sequence ID" value="NZ_SCWB01000007.1"/>
</dbReference>
<dbReference type="AlphaFoldDB" id="A0A4R6BVB2"/>
<feature type="region of interest" description="Disordered" evidence="1">
    <location>
        <begin position="1"/>
        <end position="24"/>
    </location>
</feature>